<dbReference type="AlphaFoldDB" id="S4N9F7"/>
<reference evidence="3" key="1">
    <citation type="journal article" date="2013" name="Genome">
        <title>Draft Genome Sequences of Porphyromonas crevioricanis JCM 15906T and Porphyromonas cansulci JCM 13913T Isolated from a Canine Oral Cavity.</title>
        <authorList>
            <person name="Sakamoto M."/>
            <person name="Tanaka N."/>
            <person name="Shiwa Y."/>
            <person name="Yoshikawa H."/>
            <person name="Ohkuma M."/>
        </authorList>
    </citation>
    <scope>NUCLEOTIDE SEQUENCE [LARGE SCALE GENOMIC DNA]</scope>
    <source>
        <strain evidence="3">JCM 15906</strain>
    </source>
</reference>
<evidence type="ECO:0000256" key="1">
    <source>
        <dbReference type="SAM" id="Phobius"/>
    </source>
</evidence>
<comment type="caution">
    <text evidence="2">The sequence shown here is derived from an EMBL/GenBank/DDBJ whole genome shotgun (WGS) entry which is preliminary data.</text>
</comment>
<evidence type="ECO:0000313" key="3">
    <source>
        <dbReference type="Proteomes" id="UP000018031"/>
    </source>
</evidence>
<proteinExistence type="predicted"/>
<keyword evidence="1" id="KW-0812">Transmembrane</keyword>
<organism evidence="2 3">
    <name type="scientific">Porphyromonas crevioricanis JCM 15906</name>
    <dbReference type="NCBI Taxonomy" id="1305617"/>
    <lineage>
        <taxon>Bacteria</taxon>
        <taxon>Pseudomonadati</taxon>
        <taxon>Bacteroidota</taxon>
        <taxon>Bacteroidia</taxon>
        <taxon>Bacteroidales</taxon>
        <taxon>Porphyromonadaceae</taxon>
        <taxon>Porphyromonas</taxon>
    </lineage>
</organism>
<dbReference type="Proteomes" id="UP000018031">
    <property type="component" value="Unassembled WGS sequence"/>
</dbReference>
<protein>
    <submittedName>
        <fullName evidence="2">Uncharacterized protein</fullName>
    </submittedName>
</protein>
<reference evidence="2 3" key="2">
    <citation type="journal article" date="2013" name="Genome Announc.">
        <title>Draft Genome Sequences of Porphyromonas crevioricanis JCM 15906T and Porphyromonas cansulci JCM 13913T Isolated from a Canine Oral Cavity.</title>
        <authorList>
            <person name="Sakamoto M."/>
            <person name="Tanaka N."/>
            <person name="Shiwa Y."/>
            <person name="Yoshikawa H."/>
            <person name="Ohkuma M."/>
        </authorList>
    </citation>
    <scope>NUCLEOTIDE SEQUENCE [LARGE SCALE GENOMIC DNA]</scope>
    <source>
        <strain evidence="2 3">JCM 15906</strain>
    </source>
</reference>
<evidence type="ECO:0000313" key="2">
    <source>
        <dbReference type="EMBL" id="GAD04823.1"/>
    </source>
</evidence>
<sequence>MTLSECPIHRCFERVVKGLQKGRGITSLYALFFSVFLLFLQAESLQNICTLEGAR</sequence>
<accession>S4N9F7</accession>
<dbReference type="EMBL" id="BAOU01000013">
    <property type="protein sequence ID" value="GAD04823.1"/>
    <property type="molecule type" value="Genomic_DNA"/>
</dbReference>
<gene>
    <name evidence="2" type="ORF">PORCRE_519</name>
</gene>
<feature type="transmembrane region" description="Helical" evidence="1">
    <location>
        <begin position="24"/>
        <end position="42"/>
    </location>
</feature>
<name>S4N9F7_9PORP</name>
<keyword evidence="1" id="KW-1133">Transmembrane helix</keyword>
<keyword evidence="1" id="KW-0472">Membrane</keyword>